<keyword evidence="3" id="KW-1185">Reference proteome</keyword>
<protein>
    <recommendedName>
        <fullName evidence="1">Spore protein YkvP/CgeB glycosyl transferase-like domain-containing protein</fullName>
    </recommendedName>
</protein>
<dbReference type="OrthoDB" id="5756516at2"/>
<dbReference type="Pfam" id="PF13524">
    <property type="entry name" value="Glyco_trans_1_2"/>
    <property type="match status" value="1"/>
</dbReference>
<gene>
    <name evidence="2" type="ORF">CSEC_0251</name>
</gene>
<evidence type="ECO:0000259" key="1">
    <source>
        <dbReference type="Pfam" id="PF13524"/>
    </source>
</evidence>
<proteinExistence type="predicted"/>
<dbReference type="eggNOG" id="COG4641">
    <property type="taxonomic scope" value="Bacteria"/>
</dbReference>
<reference evidence="2" key="1">
    <citation type="submission" date="2013-12" db="EMBL/GenBank/DDBJ databases">
        <authorList>
            <person name="Linke B."/>
        </authorList>
    </citation>
    <scope>NUCLEOTIDE SEQUENCE [LARGE SCALE GENOMIC DNA]</scope>
    <source>
        <strain evidence="2">CRIB-18</strain>
    </source>
</reference>
<sequence length="385" mass="44479">MRIVLFQGKSRYNLLSFWTDELYKAFKKLNVDVVKVNLIDQSSYQADLAIALSKPADLFFSFNGIGGELEKDSFFTRLMTPFWQFFCDHPFHHVNRLNIQSPYLIPSFTGKEHIEAFNALYLNRLSLEIPHAGSSLDSIPGVHKKRSLPLVLFGSYTPPEEIEEKWKGYLPSHRQLLKEQVAKGLETQVYDPFKLLVEAFKDNQIYLDSQHLLKLKLIYVELESYFRNYFRKKLLNHFEKMDLSIHLFGDGFEKLETSLHIKHNALSYEAMVGTLSDCQIVLGTCPVFPKASHERPLTAMIQGALAATEKNQFFDNAFNKDELLLYTWQNLNELGDSVKELLGNEKKRLEIAERGQKKTVSHYSFNQLAETIVARAPYLLNVTRI</sequence>
<dbReference type="RefSeq" id="WP_041016583.1">
    <property type="nucleotide sequence ID" value="NZ_CCEJ010000001.1"/>
</dbReference>
<dbReference type="EMBL" id="CCEJ010000001">
    <property type="protein sequence ID" value="CDR33090.1"/>
    <property type="molecule type" value="Genomic_DNA"/>
</dbReference>
<organism evidence="2 3">
    <name type="scientific">Candidatus Criblamydia sequanensis CRIB-18</name>
    <dbReference type="NCBI Taxonomy" id="1437425"/>
    <lineage>
        <taxon>Bacteria</taxon>
        <taxon>Pseudomonadati</taxon>
        <taxon>Chlamydiota</taxon>
        <taxon>Chlamydiia</taxon>
        <taxon>Parachlamydiales</taxon>
        <taxon>Candidatus Criblamydiaceae</taxon>
        <taxon>Candidatus Criblamydia</taxon>
    </lineage>
</organism>
<accession>A0A090CZX8</accession>
<evidence type="ECO:0000313" key="3">
    <source>
        <dbReference type="Proteomes" id="UP000031552"/>
    </source>
</evidence>
<dbReference type="Proteomes" id="UP000031552">
    <property type="component" value="Unassembled WGS sequence"/>
</dbReference>
<comment type="caution">
    <text evidence="2">The sequence shown here is derived from an EMBL/GenBank/DDBJ whole genome shotgun (WGS) entry which is preliminary data.</text>
</comment>
<name>A0A090CZX8_9BACT</name>
<evidence type="ECO:0000313" key="2">
    <source>
        <dbReference type="EMBL" id="CDR33090.1"/>
    </source>
</evidence>
<feature type="domain" description="Spore protein YkvP/CgeB glycosyl transferase-like" evidence="1">
    <location>
        <begin position="232"/>
        <end position="373"/>
    </location>
</feature>
<reference evidence="2" key="2">
    <citation type="submission" date="2014-09" db="EMBL/GenBank/DDBJ databases">
        <title>Criblamydia sequanensis harbors a mega-plasmid encoding arsenite resistance.</title>
        <authorList>
            <person name="Bertelli C."/>
            <person name="Goesmann A."/>
            <person name="Greub G."/>
        </authorList>
    </citation>
    <scope>NUCLEOTIDE SEQUENCE [LARGE SCALE GENOMIC DNA]</scope>
    <source>
        <strain evidence="2">CRIB-18</strain>
    </source>
</reference>
<dbReference type="InterPro" id="IPR055259">
    <property type="entry name" value="YkvP/CgeB_Glyco_trans-like"/>
</dbReference>
<dbReference type="AlphaFoldDB" id="A0A090CZX8"/>